<evidence type="ECO:0000313" key="7">
    <source>
        <dbReference type="Proteomes" id="UP000574369"/>
    </source>
</evidence>
<name>A0ABR6GTI0_9BURK</name>
<feature type="domain" description="TonB-dependent receptor-like beta-barrel" evidence="5">
    <location>
        <begin position="187"/>
        <end position="397"/>
    </location>
</feature>
<comment type="caution">
    <text evidence="6">The sequence shown here is derived from an EMBL/GenBank/DDBJ whole genome shotgun (WGS) entry which is preliminary data.</text>
</comment>
<organism evidence="6 7">
    <name type="scientific">Roseateles terrae</name>
    <dbReference type="NCBI Taxonomy" id="431060"/>
    <lineage>
        <taxon>Bacteria</taxon>
        <taxon>Pseudomonadati</taxon>
        <taxon>Pseudomonadota</taxon>
        <taxon>Betaproteobacteria</taxon>
        <taxon>Burkholderiales</taxon>
        <taxon>Sphaerotilaceae</taxon>
        <taxon>Roseateles</taxon>
    </lineage>
</organism>
<proteinExistence type="predicted"/>
<evidence type="ECO:0000256" key="4">
    <source>
        <dbReference type="SAM" id="MobiDB-lite"/>
    </source>
</evidence>
<accession>A0ABR6GTI0</accession>
<dbReference type="SUPFAM" id="SSF56935">
    <property type="entry name" value="Porins"/>
    <property type="match status" value="1"/>
</dbReference>
<keyword evidence="2" id="KW-0472">Membrane</keyword>
<reference evidence="6 7" key="1">
    <citation type="submission" date="2020-08" db="EMBL/GenBank/DDBJ databases">
        <title>Genomic Encyclopedia of Type Strains, Phase III (KMG-III): the genomes of soil and plant-associated and newly described type strains.</title>
        <authorList>
            <person name="Whitman W."/>
        </authorList>
    </citation>
    <scope>NUCLEOTIDE SEQUENCE [LARGE SCALE GENOMIC DNA]</scope>
    <source>
        <strain evidence="6 7">CECT 7247</strain>
    </source>
</reference>
<evidence type="ECO:0000259" key="5">
    <source>
        <dbReference type="Pfam" id="PF00593"/>
    </source>
</evidence>
<dbReference type="Pfam" id="PF00593">
    <property type="entry name" value="TonB_dep_Rec_b-barrel"/>
    <property type="match status" value="1"/>
</dbReference>
<gene>
    <name evidence="6" type="ORF">FHS28_001843</name>
</gene>
<dbReference type="EMBL" id="JACHXO010000002">
    <property type="protein sequence ID" value="MBB3194458.1"/>
    <property type="molecule type" value="Genomic_DNA"/>
</dbReference>
<sequence>MTPTQRLHALPRPARLGRASGRGCRPSVLWLLTAGLLGVSAGASAQSSGAPWYLGAALSQQYANNVFRENSAENSDQYTTLTLLGGADVRLGRQRLYANTKWMDNRYNHNEQLNNRGFDIRTGMDWSTVGDLSGNLTYLRKRYLADYNATSQIAPTTDRNIQTDQSAEATVRLGLPSTTPLALEGGYVYRTRDYSLASYVSQEYRQGATSLGLTYSPSSQWRFGLAGRYTKGRSTDTDFEYSRKDLDLTAGWTLTGSSNLNARVSRSRADGFDGVTGALVWDWKPGGRWSLSTQISRDTGVETYYLGVANVVSDYNRITTSAQVQGTYRLTGKVSLTAGGGYSRVSRDDRNLNTGYSDNSRFYNAGISWQATRAVTLGCSYSRQSRNSYSTLYTYDAYTAGCYVQGVIQ</sequence>
<evidence type="ECO:0000256" key="2">
    <source>
        <dbReference type="ARBA" id="ARBA00023136"/>
    </source>
</evidence>
<dbReference type="Gene3D" id="2.40.170.20">
    <property type="entry name" value="TonB-dependent receptor, beta-barrel domain"/>
    <property type="match status" value="1"/>
</dbReference>
<keyword evidence="3" id="KW-0998">Cell outer membrane</keyword>
<dbReference type="Proteomes" id="UP000574369">
    <property type="component" value="Unassembled WGS sequence"/>
</dbReference>
<keyword evidence="7" id="KW-1185">Reference proteome</keyword>
<feature type="region of interest" description="Disordered" evidence="4">
    <location>
        <begin position="1"/>
        <end position="20"/>
    </location>
</feature>
<evidence type="ECO:0000313" key="6">
    <source>
        <dbReference type="EMBL" id="MBB3194458.1"/>
    </source>
</evidence>
<evidence type="ECO:0000256" key="3">
    <source>
        <dbReference type="ARBA" id="ARBA00023237"/>
    </source>
</evidence>
<comment type="subcellular location">
    <subcellularLocation>
        <location evidence="1">Cell outer membrane</location>
    </subcellularLocation>
</comment>
<dbReference type="InterPro" id="IPR000531">
    <property type="entry name" value="Beta-barrel_TonB"/>
</dbReference>
<dbReference type="RefSeq" id="WP_088450582.1">
    <property type="nucleotide sequence ID" value="NZ_JACHXO010000002.1"/>
</dbReference>
<evidence type="ECO:0000256" key="1">
    <source>
        <dbReference type="ARBA" id="ARBA00004442"/>
    </source>
</evidence>
<dbReference type="InterPro" id="IPR036942">
    <property type="entry name" value="Beta-barrel_TonB_sf"/>
</dbReference>
<protein>
    <recommendedName>
        <fullName evidence="5">TonB-dependent receptor-like beta-barrel domain-containing protein</fullName>
    </recommendedName>
</protein>